<feature type="region of interest" description="Disordered" evidence="3">
    <location>
        <begin position="248"/>
        <end position="268"/>
    </location>
</feature>
<dbReference type="OrthoDB" id="9814800at2"/>
<keyword evidence="1" id="KW-0732">Signal</keyword>
<evidence type="ECO:0000256" key="2">
    <source>
        <dbReference type="PROSITE-ProRule" id="PRU00339"/>
    </source>
</evidence>
<evidence type="ECO:0000313" key="7">
    <source>
        <dbReference type="Proteomes" id="UP000006286"/>
    </source>
</evidence>
<sequence>MNRRFPLTVTAFLFLIPVLCFFLFRASPDSETRSVATTESPTFIGSEACAGCHQAIYRDWRESQHANAMQHASAETVLGDFNGVQFKASGIVAEFIRREDDFKILTRGPNGAEREFKVLYTFGVSPLQQYLLDVGGGRLQAFSVAWDSRPTAQGGQRWFSLDTSEAHGSEGPAHWLRPDQNWNAMCADCHVTNFQKNYLPQQDRFESQFSELGVGCESCHGPASRHIQWARGNTALPDSGLNRILDAHHESDWQRTEDENTARKVGNDKGEQDVCAQCHSLRHLVQEGMQQGGALFDHYRPELIHPPLYHADGQQRAEVFITGSFEQSRMAMEGVTCVDCHDPHTQRTHEEGNALCARCHAETEFDQPTHHFHPPGSDGAQCVNCHMPETTYMKVDPRRDHRIAIPRPDLSITLGVPNACNGCHEDKSAEWAASRLRDHYPEGRWLTEHYGSVFSAADAGAPSAQLDLRRLSTSTAYSSMVRASAAARLDPQVMENSRIIAQLLRSDDPLLRQGALESAGGLPIEERADLLGSVLEDRYRGLRSSAARLLAGAPDAPPTLSSALEDHEKELELNSDRAEHLNRKAMLELALQRDDPTQYWLRATALDPFSTQTYLNLASYWSSSNQESKSEAVLLDGLSQSPASPELHQALGFSLVRQQRNEEALAAFKEAYRLQPESARYSYVLAVALFNSEPEQALSLIEGAIRKHPFDHDLLWAGASFNARSGRREEALTYAHQLLSHYPKDRRARLLLNRLQ</sequence>
<dbReference type="InterPro" id="IPR011990">
    <property type="entry name" value="TPR-like_helical_dom_sf"/>
</dbReference>
<dbReference type="HOGENOM" id="CLU_013154_0_0_6"/>
<evidence type="ECO:0000313" key="6">
    <source>
        <dbReference type="EMBL" id="AFT69777.1"/>
    </source>
</evidence>
<name>K0CDT5_ALCDB</name>
<keyword evidence="7" id="KW-1185">Reference proteome</keyword>
<protein>
    <submittedName>
        <fullName evidence="6">Tetratricopeptide TPR_2 repeat protein</fullName>
    </submittedName>
</protein>
<dbReference type="EMBL" id="CP003466">
    <property type="protein sequence ID" value="AFT69777.1"/>
    <property type="molecule type" value="Genomic_DNA"/>
</dbReference>
<organism evidence="6 7">
    <name type="scientific">Alcanivorax dieselolei (strain DSM 16502 / CGMCC 1.3690 / MCCC 1A00001 / B-5)</name>
    <name type="common">Alloalcanivorax dieselolei</name>
    <dbReference type="NCBI Taxonomy" id="930169"/>
    <lineage>
        <taxon>Bacteria</taxon>
        <taxon>Pseudomonadati</taxon>
        <taxon>Pseudomonadota</taxon>
        <taxon>Gammaproteobacteria</taxon>
        <taxon>Oceanospirillales</taxon>
        <taxon>Alcanivoracaceae</taxon>
        <taxon>Alloalcanivorax</taxon>
    </lineage>
</organism>
<dbReference type="Pfam" id="PF09699">
    <property type="entry name" value="Paired_CXXCH_1"/>
    <property type="match status" value="1"/>
</dbReference>
<dbReference type="InterPro" id="IPR023155">
    <property type="entry name" value="Cyt_c-552/4"/>
</dbReference>
<evidence type="ECO:0000256" key="1">
    <source>
        <dbReference type="ARBA" id="ARBA00022729"/>
    </source>
</evidence>
<dbReference type="InterPro" id="IPR010177">
    <property type="entry name" value="Paired_CXXCH_1"/>
</dbReference>
<dbReference type="PANTHER" id="PTHR35038">
    <property type="entry name" value="DISSIMILATORY SULFITE REDUCTASE SIRA"/>
    <property type="match status" value="1"/>
</dbReference>
<dbReference type="Pfam" id="PF13435">
    <property type="entry name" value="Cytochrome_C554"/>
    <property type="match status" value="2"/>
</dbReference>
<feature type="domain" description="Cytochrome c-552/4" evidence="5">
    <location>
        <begin position="48"/>
        <end position="74"/>
    </location>
</feature>
<dbReference type="PANTHER" id="PTHR35038:SF8">
    <property type="entry name" value="C-TYPE POLYHEME CYTOCHROME OMCC"/>
    <property type="match status" value="1"/>
</dbReference>
<dbReference type="PROSITE" id="PS50005">
    <property type="entry name" value="TPR"/>
    <property type="match status" value="1"/>
</dbReference>
<dbReference type="Proteomes" id="UP000006286">
    <property type="component" value="Chromosome"/>
</dbReference>
<feature type="domain" description="Cytochrome c-552/4" evidence="5">
    <location>
        <begin position="178"/>
        <end position="221"/>
    </location>
</feature>
<evidence type="ECO:0000259" key="4">
    <source>
        <dbReference type="Pfam" id="PF09699"/>
    </source>
</evidence>
<reference evidence="6 7" key="1">
    <citation type="journal article" date="2012" name="J. Bacteriol.">
        <title>Complete genome sequence of Alcanivorax dieselolei type strain B5.</title>
        <authorList>
            <person name="Lai Q."/>
            <person name="Li W."/>
            <person name="Shao Z."/>
        </authorList>
    </citation>
    <scope>NUCLEOTIDE SEQUENCE [LARGE SCALE GENOMIC DNA]</scope>
    <source>
        <strain evidence="7">DSM 16502 / CGMCC 1.3690 / B-5</strain>
    </source>
</reference>
<proteinExistence type="predicted"/>
<dbReference type="PATRIC" id="fig|930169.3.peg.1472"/>
<dbReference type="SUPFAM" id="SSF48695">
    <property type="entry name" value="Multiheme cytochromes"/>
    <property type="match status" value="1"/>
</dbReference>
<feature type="domain" description="Doubled CXXCH motif" evidence="4">
    <location>
        <begin position="334"/>
        <end position="363"/>
    </location>
</feature>
<dbReference type="AlphaFoldDB" id="K0CDT5"/>
<evidence type="ECO:0000259" key="5">
    <source>
        <dbReference type="Pfam" id="PF13435"/>
    </source>
</evidence>
<keyword evidence="2" id="KW-0802">TPR repeat</keyword>
<dbReference type="eggNOG" id="COG0457">
    <property type="taxonomic scope" value="Bacteria"/>
</dbReference>
<dbReference type="InterPro" id="IPR036280">
    <property type="entry name" value="Multihaem_cyt_sf"/>
</dbReference>
<gene>
    <name evidence="6" type="ordered locus">B5T_01496</name>
</gene>
<dbReference type="Gene3D" id="1.10.1130.10">
    <property type="entry name" value="Flavocytochrome C3, Chain A"/>
    <property type="match status" value="2"/>
</dbReference>
<dbReference type="InterPro" id="IPR051829">
    <property type="entry name" value="Multiheme_Cytochr_ET"/>
</dbReference>
<dbReference type="SUPFAM" id="SSF48452">
    <property type="entry name" value="TPR-like"/>
    <property type="match status" value="1"/>
</dbReference>
<evidence type="ECO:0000256" key="3">
    <source>
        <dbReference type="SAM" id="MobiDB-lite"/>
    </source>
</evidence>
<feature type="repeat" description="TPR" evidence="2">
    <location>
        <begin position="645"/>
        <end position="678"/>
    </location>
</feature>
<dbReference type="InterPro" id="IPR019734">
    <property type="entry name" value="TPR_rpt"/>
</dbReference>
<dbReference type="KEGG" id="adi:B5T_01496"/>
<dbReference type="STRING" id="930169.B5T_01496"/>
<dbReference type="Gene3D" id="1.25.40.10">
    <property type="entry name" value="Tetratricopeptide repeat domain"/>
    <property type="match status" value="2"/>
</dbReference>
<accession>K0CDT5</accession>